<evidence type="ECO:0000313" key="8">
    <source>
        <dbReference type="Proteomes" id="UP000318943"/>
    </source>
</evidence>
<keyword evidence="1" id="KW-0677">Repeat</keyword>
<evidence type="ECO:0000256" key="4">
    <source>
        <dbReference type="SAM" id="MobiDB-lite"/>
    </source>
</evidence>
<dbReference type="SUPFAM" id="SSF48403">
    <property type="entry name" value="Ankyrin repeat"/>
    <property type="match status" value="1"/>
</dbReference>
<evidence type="ECO:0000256" key="2">
    <source>
        <dbReference type="ARBA" id="ARBA00023043"/>
    </source>
</evidence>
<reference evidence="7 8" key="1">
    <citation type="submission" date="2019-05" db="EMBL/GenBank/DDBJ databases">
        <title>Whole genome sequence analysis of Cupriavidus campinensis S14E4C strain.</title>
        <authorList>
            <person name="Abbaszade G."/>
            <person name="Szabo A."/>
            <person name="Toumi M."/>
            <person name="Toth E."/>
        </authorList>
    </citation>
    <scope>NUCLEOTIDE SEQUENCE [LARGE SCALE GENOMIC DNA]</scope>
    <source>
        <strain evidence="7 8">S14E4C</strain>
    </source>
</reference>
<feature type="repeat" description="ANK" evidence="3">
    <location>
        <begin position="112"/>
        <end position="144"/>
    </location>
</feature>
<dbReference type="PROSITE" id="PS50088">
    <property type="entry name" value="ANK_REPEAT"/>
    <property type="match status" value="2"/>
</dbReference>
<evidence type="ECO:0000256" key="1">
    <source>
        <dbReference type="ARBA" id="ARBA00022737"/>
    </source>
</evidence>
<dbReference type="Pfam" id="PF18790">
    <property type="entry name" value="KfrB"/>
    <property type="match status" value="1"/>
</dbReference>
<dbReference type="Gene3D" id="1.25.40.20">
    <property type="entry name" value="Ankyrin repeat-containing domain"/>
    <property type="match status" value="2"/>
</dbReference>
<gene>
    <name evidence="7" type="ORF">FGG12_19140</name>
</gene>
<accession>A0ABY3EJ60</accession>
<dbReference type="SMART" id="SM00248">
    <property type="entry name" value="ANK"/>
    <property type="match status" value="4"/>
</dbReference>
<feature type="repeat" description="ANK" evidence="3">
    <location>
        <begin position="145"/>
        <end position="174"/>
    </location>
</feature>
<evidence type="ECO:0008006" key="9">
    <source>
        <dbReference type="Google" id="ProtNLM"/>
    </source>
</evidence>
<feature type="region of interest" description="Disordered" evidence="4">
    <location>
        <begin position="374"/>
        <end position="399"/>
    </location>
</feature>
<feature type="domain" description="KfrB" evidence="5">
    <location>
        <begin position="549"/>
        <end position="605"/>
    </location>
</feature>
<comment type="caution">
    <text evidence="7">The sequence shown here is derived from an EMBL/GenBank/DDBJ whole genome shotgun (WGS) entry which is preliminary data.</text>
</comment>
<dbReference type="EMBL" id="VCIZ01000012">
    <property type="protein sequence ID" value="TSP10980.1"/>
    <property type="molecule type" value="Genomic_DNA"/>
</dbReference>
<evidence type="ECO:0000259" key="5">
    <source>
        <dbReference type="Pfam" id="PF18790"/>
    </source>
</evidence>
<keyword evidence="2 3" id="KW-0040">ANK repeat</keyword>
<dbReference type="PROSITE" id="PS50297">
    <property type="entry name" value="ANK_REP_REGION"/>
    <property type="match status" value="1"/>
</dbReference>
<dbReference type="InterPro" id="IPR036770">
    <property type="entry name" value="Ankyrin_rpt-contain_sf"/>
</dbReference>
<organism evidence="7 8">
    <name type="scientific">Cupriavidus campinensis</name>
    <dbReference type="NCBI Taxonomy" id="151783"/>
    <lineage>
        <taxon>Bacteria</taxon>
        <taxon>Pseudomonadati</taxon>
        <taxon>Pseudomonadota</taxon>
        <taxon>Betaproteobacteria</taxon>
        <taxon>Burkholderiales</taxon>
        <taxon>Burkholderiaceae</taxon>
        <taxon>Cupriavidus</taxon>
    </lineage>
</organism>
<dbReference type="PANTHER" id="PTHR24171">
    <property type="entry name" value="ANKYRIN REPEAT DOMAIN-CONTAINING PROTEIN 39-RELATED"/>
    <property type="match status" value="1"/>
</dbReference>
<dbReference type="Proteomes" id="UP000318943">
    <property type="component" value="Unassembled WGS sequence"/>
</dbReference>
<evidence type="ECO:0000259" key="6">
    <source>
        <dbReference type="Pfam" id="PF18821"/>
    </source>
</evidence>
<dbReference type="InterPro" id="IPR002110">
    <property type="entry name" value="Ankyrin_rpt"/>
</dbReference>
<proteinExistence type="predicted"/>
<dbReference type="InterPro" id="IPR040782">
    <property type="entry name" value="KfrB"/>
</dbReference>
<dbReference type="PRINTS" id="PR01415">
    <property type="entry name" value="ANKYRIN"/>
</dbReference>
<keyword evidence="8" id="KW-1185">Reference proteome</keyword>
<dbReference type="InterPro" id="IPR040677">
    <property type="entry name" value="LPD7"/>
</dbReference>
<dbReference type="Pfam" id="PF18821">
    <property type="entry name" value="LPD7"/>
    <property type="match status" value="1"/>
</dbReference>
<name>A0ABY3EJ60_9BURK</name>
<dbReference type="PANTHER" id="PTHR24171:SF9">
    <property type="entry name" value="ANKYRIN REPEAT DOMAIN-CONTAINING PROTEIN 39"/>
    <property type="match status" value="1"/>
</dbReference>
<feature type="domain" description="Large polyvalent protein-associated" evidence="6">
    <location>
        <begin position="410"/>
        <end position="499"/>
    </location>
</feature>
<evidence type="ECO:0000313" key="7">
    <source>
        <dbReference type="EMBL" id="TSP10980.1"/>
    </source>
</evidence>
<sequence>MTMDAKQEFFDALYAGEVQLAANVWRENNLDPNSTNSVTGVGGNPALGFVLHWQDHAFARELISRGADVNARGENGETPIWGAADSEGVELLVAAGAEVNARVTRGGELYSRGATPLHKAVRLSNADLVAALIKAGANVRAVDADGVTPLHYASTPQIVNILVQGGADLDARDKFETTPREHLARTMPGFEPDPVVPASVKHAADAEQHQDTASAAMQVSISEPSVVQTGKGEYLFVAGAGGGRFAFISKEHADQNVEFPDADSLSAYLLDHEEDPDVRAIVYSTLTNARGQTAMQTALNGGEHGAGGQAEGMEMENSISRVVREVSVEKEADAKNRSVVAAPPEQENAIQLAPGARVPTPAGTGENTIQSAGGVAAASTLASGTPAEQKPQPPKTGPATLLNGRFVRRDNGEYFRIADGEESKRVALVDEVEKIRFVDKQMDAFQAAIELAKHKEWEAILVTGTEKFRSEAWYHAKLAGLEVVGYEPTEKDLETLRTAQARGDNTASASQQSADAASARLVAASRDVATEFALKHGAGVQAPNVENGRYVGKIVHETDHHVVQDVGKRVNVVHDKARLDARQLAKARERREHVGVQYSNGRAALDLNEGKSKSQGLSR</sequence>
<feature type="region of interest" description="Disordered" evidence="4">
    <location>
        <begin position="597"/>
        <end position="619"/>
    </location>
</feature>
<dbReference type="Pfam" id="PF12796">
    <property type="entry name" value="Ank_2"/>
    <property type="match status" value="1"/>
</dbReference>
<protein>
    <recommendedName>
        <fullName evidence="9">Large polyvalent protein-associated domain-containing protein</fullName>
    </recommendedName>
</protein>
<evidence type="ECO:0000256" key="3">
    <source>
        <dbReference type="PROSITE-ProRule" id="PRU00023"/>
    </source>
</evidence>